<dbReference type="Gene3D" id="2.170.270.10">
    <property type="entry name" value="SET domain"/>
    <property type="match status" value="1"/>
</dbReference>
<dbReference type="EMBL" id="CAJPEX010005897">
    <property type="protein sequence ID" value="CAG0923853.1"/>
    <property type="molecule type" value="Genomic_DNA"/>
</dbReference>
<protein>
    <recommendedName>
        <fullName evidence="2">SET domain-containing protein</fullName>
    </recommendedName>
</protein>
<dbReference type="Pfam" id="PF00023">
    <property type="entry name" value="Ank"/>
    <property type="match status" value="1"/>
</dbReference>
<dbReference type="Proteomes" id="UP000678499">
    <property type="component" value="Unassembled WGS sequence"/>
</dbReference>
<dbReference type="GO" id="GO:0046974">
    <property type="term" value="F:histone H3K9 methyltransferase activity"/>
    <property type="evidence" value="ECO:0007669"/>
    <property type="project" value="TreeGrafter"/>
</dbReference>
<feature type="domain" description="SET" evidence="2">
    <location>
        <begin position="102"/>
        <end position="256"/>
    </location>
</feature>
<accession>A0A7R9BY73</accession>
<dbReference type="InterPro" id="IPR046341">
    <property type="entry name" value="SET_dom_sf"/>
</dbReference>
<dbReference type="PROSITE" id="PS50088">
    <property type="entry name" value="ANK_REPEAT"/>
    <property type="match status" value="1"/>
</dbReference>
<dbReference type="GO" id="GO:0000785">
    <property type="term" value="C:chromatin"/>
    <property type="evidence" value="ECO:0007669"/>
    <property type="project" value="TreeGrafter"/>
</dbReference>
<dbReference type="SMART" id="SM00317">
    <property type="entry name" value="SET"/>
    <property type="match status" value="1"/>
</dbReference>
<dbReference type="PROSITE" id="PS50297">
    <property type="entry name" value="ANK_REP_REGION"/>
    <property type="match status" value="1"/>
</dbReference>
<dbReference type="SMART" id="SM00248">
    <property type="entry name" value="ANK"/>
    <property type="match status" value="1"/>
</dbReference>
<dbReference type="SUPFAM" id="SSF48403">
    <property type="entry name" value="Ankyrin repeat"/>
    <property type="match status" value="1"/>
</dbReference>
<dbReference type="PANTHER" id="PTHR46307:SF4">
    <property type="entry name" value="G9A, ISOFORM B"/>
    <property type="match status" value="1"/>
</dbReference>
<dbReference type="InterPro" id="IPR036770">
    <property type="entry name" value="Ankyrin_rpt-contain_sf"/>
</dbReference>
<dbReference type="InterPro" id="IPR001214">
    <property type="entry name" value="SET_dom"/>
</dbReference>
<dbReference type="Gene3D" id="1.25.40.20">
    <property type="entry name" value="Ankyrin repeat-containing domain"/>
    <property type="match status" value="1"/>
</dbReference>
<evidence type="ECO:0000256" key="1">
    <source>
        <dbReference type="PROSITE-ProRule" id="PRU00023"/>
    </source>
</evidence>
<dbReference type="GO" id="GO:0005634">
    <property type="term" value="C:nucleus"/>
    <property type="evidence" value="ECO:0007669"/>
    <property type="project" value="TreeGrafter"/>
</dbReference>
<sequence length="287" mass="31863">MLESALETRCDINVQNKKGDTPLHLAARCMHYECVDLLISRGANLDLRNCKGSTPRETVGNDRMCSLSGLLGLTEVLSSDAVDLRKDEDVGNALVSADHPVPSVSCNAVQIMPVKLPTFRSNGTQRESDIDRFLFQQMELTLWNVGLPAIAIRSYAITNLYTPSSEIKSKYAGECVMKEDALKRCDLTYTLQFANEKFLWIDAKEFGNVARFINHSCEPNLMVIPVLRGSGMVKFVAGLFALRDIRAGEELTMDYGSHVLEQRDFECQCGSRSCVSLRELLPDANAS</sequence>
<evidence type="ECO:0000313" key="4">
    <source>
        <dbReference type="Proteomes" id="UP000678499"/>
    </source>
</evidence>
<evidence type="ECO:0000259" key="2">
    <source>
        <dbReference type="PROSITE" id="PS50280"/>
    </source>
</evidence>
<dbReference type="SUPFAM" id="SSF82199">
    <property type="entry name" value="SET domain"/>
    <property type="match status" value="1"/>
</dbReference>
<dbReference type="PANTHER" id="PTHR46307">
    <property type="entry name" value="G9A, ISOFORM B"/>
    <property type="match status" value="1"/>
</dbReference>
<dbReference type="OrthoDB" id="442680at2759"/>
<evidence type="ECO:0000313" key="3">
    <source>
        <dbReference type="EMBL" id="CAD7283701.1"/>
    </source>
</evidence>
<dbReference type="PROSITE" id="PS50280">
    <property type="entry name" value="SET"/>
    <property type="match status" value="1"/>
</dbReference>
<proteinExistence type="predicted"/>
<dbReference type="InterPro" id="IPR002110">
    <property type="entry name" value="Ankyrin_rpt"/>
</dbReference>
<dbReference type="Pfam" id="PF00856">
    <property type="entry name" value="SET"/>
    <property type="match status" value="1"/>
</dbReference>
<dbReference type="EMBL" id="OA887934">
    <property type="protein sequence ID" value="CAD7283701.1"/>
    <property type="molecule type" value="Genomic_DNA"/>
</dbReference>
<reference evidence="3" key="1">
    <citation type="submission" date="2020-11" db="EMBL/GenBank/DDBJ databases">
        <authorList>
            <person name="Tran Van P."/>
        </authorList>
    </citation>
    <scope>NUCLEOTIDE SEQUENCE</scope>
</reference>
<dbReference type="InterPro" id="IPR043550">
    <property type="entry name" value="EHMT1/EHMT2"/>
</dbReference>
<dbReference type="AlphaFoldDB" id="A0A7R9BY73"/>
<feature type="repeat" description="ANK" evidence="1">
    <location>
        <begin position="18"/>
        <end position="50"/>
    </location>
</feature>
<dbReference type="GO" id="GO:0002039">
    <property type="term" value="F:p53 binding"/>
    <property type="evidence" value="ECO:0007669"/>
    <property type="project" value="InterPro"/>
</dbReference>
<organism evidence="3">
    <name type="scientific">Notodromas monacha</name>
    <dbReference type="NCBI Taxonomy" id="399045"/>
    <lineage>
        <taxon>Eukaryota</taxon>
        <taxon>Metazoa</taxon>
        <taxon>Ecdysozoa</taxon>
        <taxon>Arthropoda</taxon>
        <taxon>Crustacea</taxon>
        <taxon>Oligostraca</taxon>
        <taxon>Ostracoda</taxon>
        <taxon>Podocopa</taxon>
        <taxon>Podocopida</taxon>
        <taxon>Cypridocopina</taxon>
        <taxon>Cypridoidea</taxon>
        <taxon>Cyprididae</taxon>
        <taxon>Notodromas</taxon>
    </lineage>
</organism>
<keyword evidence="1" id="KW-0040">ANK repeat</keyword>
<name>A0A7R9BY73_9CRUS</name>
<dbReference type="GO" id="GO:0000122">
    <property type="term" value="P:negative regulation of transcription by RNA polymerase II"/>
    <property type="evidence" value="ECO:0007669"/>
    <property type="project" value="TreeGrafter"/>
</dbReference>
<gene>
    <name evidence="3" type="ORF">NMOB1V02_LOCUS11314</name>
</gene>
<keyword evidence="4" id="KW-1185">Reference proteome</keyword>